<evidence type="ECO:0000256" key="1">
    <source>
        <dbReference type="ARBA" id="ARBA00038240"/>
    </source>
</evidence>
<organism evidence="3 4">
    <name type="scientific">Tritrichomonas musculus</name>
    <dbReference type="NCBI Taxonomy" id="1915356"/>
    <lineage>
        <taxon>Eukaryota</taxon>
        <taxon>Metamonada</taxon>
        <taxon>Parabasalia</taxon>
        <taxon>Tritrichomonadida</taxon>
        <taxon>Tritrichomonadidae</taxon>
        <taxon>Tritrichomonas</taxon>
    </lineage>
</organism>
<dbReference type="PANTHER" id="PTHR21064:SF6">
    <property type="entry name" value="AMINOGLYCOSIDE PHOSPHOTRANSFERASE DOMAIN-CONTAINING PROTEIN"/>
    <property type="match status" value="1"/>
</dbReference>
<comment type="similarity">
    <text evidence="1">Belongs to the pseudomonas-type ThrB family.</text>
</comment>
<dbReference type="SUPFAM" id="SSF56112">
    <property type="entry name" value="Protein kinase-like (PK-like)"/>
    <property type="match status" value="1"/>
</dbReference>
<comment type="caution">
    <text evidence="3">The sequence shown here is derived from an EMBL/GenBank/DDBJ whole genome shotgun (WGS) entry which is preliminary data.</text>
</comment>
<name>A0ABR2HU39_9EUKA</name>
<proteinExistence type="inferred from homology"/>
<feature type="domain" description="Aminoglycoside phosphotransferase" evidence="2">
    <location>
        <begin position="31"/>
        <end position="223"/>
    </location>
</feature>
<sequence>MMKKNLCEILKNWDIENSEFVQKTPSIWEIGKRFILKKYEDQNKIDRNVKILQTLIALQIPVAPIIFTCDKKAYITISNNYYLLMEKLPGQHISNIKDKGVGFKIGTAIGQLHIALRQCEKILSFRDNSLLTELEGWVKENFAKSDWKLIKEYDYTNFLEQFRLFYAELPRQLIHRDFHLGNFLFLNGQFTGYIDFDLSQKNIRIFDLCYFLAGLFTEKVGEDLNDIEWLNFVKETVFGYETQIKISENEKLAFPLVMEGIELLCAAYFVGVNNSKFADSTMNNYLRIKKLEKDIISSIKSD</sequence>
<evidence type="ECO:0000313" key="4">
    <source>
        <dbReference type="Proteomes" id="UP001470230"/>
    </source>
</evidence>
<evidence type="ECO:0000313" key="3">
    <source>
        <dbReference type="EMBL" id="KAK8852566.1"/>
    </source>
</evidence>
<dbReference type="EMBL" id="JAPFFF010000023">
    <property type="protein sequence ID" value="KAK8852566.1"/>
    <property type="molecule type" value="Genomic_DNA"/>
</dbReference>
<dbReference type="PANTHER" id="PTHR21064">
    <property type="entry name" value="AMINOGLYCOSIDE PHOSPHOTRANSFERASE DOMAIN-CONTAINING PROTEIN-RELATED"/>
    <property type="match status" value="1"/>
</dbReference>
<dbReference type="InterPro" id="IPR002575">
    <property type="entry name" value="Aminoglycoside_PTrfase"/>
</dbReference>
<keyword evidence="4" id="KW-1185">Reference proteome</keyword>
<evidence type="ECO:0000259" key="2">
    <source>
        <dbReference type="Pfam" id="PF01636"/>
    </source>
</evidence>
<dbReference type="InterPro" id="IPR011009">
    <property type="entry name" value="Kinase-like_dom_sf"/>
</dbReference>
<protein>
    <recommendedName>
        <fullName evidence="2">Aminoglycoside phosphotransferase domain-containing protein</fullName>
    </recommendedName>
</protein>
<reference evidence="3 4" key="1">
    <citation type="submission" date="2024-04" db="EMBL/GenBank/DDBJ databases">
        <title>Tritrichomonas musculus Genome.</title>
        <authorList>
            <person name="Alves-Ferreira E."/>
            <person name="Grigg M."/>
            <person name="Lorenzi H."/>
            <person name="Galac M."/>
        </authorList>
    </citation>
    <scope>NUCLEOTIDE SEQUENCE [LARGE SCALE GENOMIC DNA]</scope>
    <source>
        <strain evidence="3 4">EAF2021</strain>
    </source>
</reference>
<dbReference type="Proteomes" id="UP001470230">
    <property type="component" value="Unassembled WGS sequence"/>
</dbReference>
<dbReference type="Gene3D" id="3.90.1200.10">
    <property type="match status" value="1"/>
</dbReference>
<accession>A0ABR2HU39</accession>
<dbReference type="Pfam" id="PF01636">
    <property type="entry name" value="APH"/>
    <property type="match status" value="1"/>
</dbReference>
<gene>
    <name evidence="3" type="ORF">M9Y10_017554</name>
</gene>
<dbReference type="InterPro" id="IPR050249">
    <property type="entry name" value="Pseudomonas-type_ThrB"/>
</dbReference>